<evidence type="ECO:0000313" key="1">
    <source>
        <dbReference type="EMBL" id="XBH06277.1"/>
    </source>
</evidence>
<sequence length="94" mass="10099">MDFYFHTGRTPVSRMSMVAEAQTVAFLISHWGLSATAIGDCLLCPLAVELVVWRGSVEGGKLFVEFAEVFHGVTGRGAVLTPESRVTSPLGEIS</sequence>
<dbReference type="RefSeq" id="WP_406699127.1">
    <property type="nucleotide sequence ID" value="NZ_CP155447.1"/>
</dbReference>
<accession>A0AAU7CLA4</accession>
<gene>
    <name evidence="1" type="ORF">V5E97_09630</name>
</gene>
<reference evidence="1" key="1">
    <citation type="submission" date="2024-05" db="EMBL/GenBank/DDBJ databases">
        <title>Planctomycetes of the genus Singulisphaera possess chitinolytic capabilities.</title>
        <authorList>
            <person name="Ivanova A."/>
        </authorList>
    </citation>
    <scope>NUCLEOTIDE SEQUENCE</scope>
    <source>
        <strain evidence="1">Ch08T</strain>
    </source>
</reference>
<proteinExistence type="predicted"/>
<protein>
    <submittedName>
        <fullName evidence="1">Uncharacterized protein</fullName>
    </submittedName>
</protein>
<dbReference type="EMBL" id="CP155447">
    <property type="protein sequence ID" value="XBH06277.1"/>
    <property type="molecule type" value="Genomic_DNA"/>
</dbReference>
<name>A0AAU7CLA4_9BACT</name>
<dbReference type="AlphaFoldDB" id="A0AAU7CLA4"/>
<organism evidence="1">
    <name type="scientific">Singulisphaera sp. Ch08</name>
    <dbReference type="NCBI Taxonomy" id="3120278"/>
    <lineage>
        <taxon>Bacteria</taxon>
        <taxon>Pseudomonadati</taxon>
        <taxon>Planctomycetota</taxon>
        <taxon>Planctomycetia</taxon>
        <taxon>Isosphaerales</taxon>
        <taxon>Isosphaeraceae</taxon>
        <taxon>Singulisphaera</taxon>
    </lineage>
</organism>